<dbReference type="Proteomes" id="UP000028999">
    <property type="component" value="Unassembled WGS sequence"/>
</dbReference>
<keyword evidence="3" id="KW-1185">Reference proteome</keyword>
<name>A0A078H8F9_BRANA</name>
<dbReference type="Pfam" id="PF03080">
    <property type="entry name" value="Neprosin"/>
    <property type="match status" value="1"/>
</dbReference>
<dbReference type="Gramene" id="CDY33812">
    <property type="protein sequence ID" value="CDY33812"/>
    <property type="gene ID" value="GSBRNA2T00055242001"/>
</dbReference>
<reference evidence="2 3" key="1">
    <citation type="journal article" date="2014" name="Science">
        <title>Plant genetics. Early allopolyploid evolution in the post-Neolithic Brassica napus oilseed genome.</title>
        <authorList>
            <person name="Chalhoub B."/>
            <person name="Denoeud F."/>
            <person name="Liu S."/>
            <person name="Parkin I.A."/>
            <person name="Tang H."/>
            <person name="Wang X."/>
            <person name="Chiquet J."/>
            <person name="Belcram H."/>
            <person name="Tong C."/>
            <person name="Samans B."/>
            <person name="Correa M."/>
            <person name="Da Silva C."/>
            <person name="Just J."/>
            <person name="Falentin C."/>
            <person name="Koh C.S."/>
            <person name="Le Clainche I."/>
            <person name="Bernard M."/>
            <person name="Bento P."/>
            <person name="Noel B."/>
            <person name="Labadie K."/>
            <person name="Alberti A."/>
            <person name="Charles M."/>
            <person name="Arnaud D."/>
            <person name="Guo H."/>
            <person name="Daviaud C."/>
            <person name="Alamery S."/>
            <person name="Jabbari K."/>
            <person name="Zhao M."/>
            <person name="Edger P.P."/>
            <person name="Chelaifa H."/>
            <person name="Tack D."/>
            <person name="Lassalle G."/>
            <person name="Mestiri I."/>
            <person name="Schnel N."/>
            <person name="Le Paslier M.C."/>
            <person name="Fan G."/>
            <person name="Renault V."/>
            <person name="Bayer P.E."/>
            <person name="Golicz A.A."/>
            <person name="Manoli S."/>
            <person name="Lee T.H."/>
            <person name="Thi V.H."/>
            <person name="Chalabi S."/>
            <person name="Hu Q."/>
            <person name="Fan C."/>
            <person name="Tollenaere R."/>
            <person name="Lu Y."/>
            <person name="Battail C."/>
            <person name="Shen J."/>
            <person name="Sidebottom C.H."/>
            <person name="Wang X."/>
            <person name="Canaguier A."/>
            <person name="Chauveau A."/>
            <person name="Berard A."/>
            <person name="Deniot G."/>
            <person name="Guan M."/>
            <person name="Liu Z."/>
            <person name="Sun F."/>
            <person name="Lim Y.P."/>
            <person name="Lyons E."/>
            <person name="Town C.D."/>
            <person name="Bancroft I."/>
            <person name="Wang X."/>
            <person name="Meng J."/>
            <person name="Ma J."/>
            <person name="Pires J.C."/>
            <person name="King G.J."/>
            <person name="Brunel D."/>
            <person name="Delourme R."/>
            <person name="Renard M."/>
            <person name="Aury J.M."/>
            <person name="Adams K.L."/>
            <person name="Batley J."/>
            <person name="Snowdon R.J."/>
            <person name="Tost J."/>
            <person name="Edwards D."/>
            <person name="Zhou Y."/>
            <person name="Hua W."/>
            <person name="Sharpe A.G."/>
            <person name="Paterson A.H."/>
            <person name="Guan C."/>
            <person name="Wincker P."/>
        </authorList>
    </citation>
    <scope>NUCLEOTIDE SEQUENCE [LARGE SCALE GENOMIC DNA]</scope>
    <source>
        <strain evidence="3">cv. Darmor-bzh</strain>
    </source>
</reference>
<organism evidence="2 3">
    <name type="scientific">Brassica napus</name>
    <name type="common">Rape</name>
    <dbReference type="NCBI Taxonomy" id="3708"/>
    <lineage>
        <taxon>Eukaryota</taxon>
        <taxon>Viridiplantae</taxon>
        <taxon>Streptophyta</taxon>
        <taxon>Embryophyta</taxon>
        <taxon>Tracheophyta</taxon>
        <taxon>Spermatophyta</taxon>
        <taxon>Magnoliopsida</taxon>
        <taxon>eudicotyledons</taxon>
        <taxon>Gunneridae</taxon>
        <taxon>Pentapetalae</taxon>
        <taxon>rosids</taxon>
        <taxon>malvids</taxon>
        <taxon>Brassicales</taxon>
        <taxon>Brassicaceae</taxon>
        <taxon>Brassiceae</taxon>
        <taxon>Brassica</taxon>
    </lineage>
</organism>
<proteinExistence type="predicted"/>
<dbReference type="AlphaFoldDB" id="A0A078H8F9"/>
<feature type="domain" description="Neprosin PEP catalytic" evidence="1">
    <location>
        <begin position="1"/>
        <end position="191"/>
    </location>
</feature>
<dbReference type="PROSITE" id="PS52045">
    <property type="entry name" value="NEPROSIN_PEP_CD"/>
    <property type="match status" value="1"/>
</dbReference>
<dbReference type="OMA" id="TENVQWV"/>
<dbReference type="InterPro" id="IPR053168">
    <property type="entry name" value="Glutamic_endopeptidase"/>
</dbReference>
<evidence type="ECO:0000259" key="1">
    <source>
        <dbReference type="PROSITE" id="PS52045"/>
    </source>
</evidence>
<dbReference type="EMBL" id="LK032322">
    <property type="protein sequence ID" value="CDY33812.1"/>
    <property type="molecule type" value="Genomic_DNA"/>
</dbReference>
<dbReference type="PANTHER" id="PTHR31589:SF222">
    <property type="entry name" value="RRM DOMAIN-CONTAINING PROTEIN"/>
    <property type="match status" value="1"/>
</dbReference>
<evidence type="ECO:0000313" key="3">
    <source>
        <dbReference type="Proteomes" id="UP000028999"/>
    </source>
</evidence>
<dbReference type="PANTHER" id="PTHR31589">
    <property type="entry name" value="PROTEIN, PUTATIVE (DUF239)-RELATED-RELATED"/>
    <property type="match status" value="1"/>
</dbReference>
<dbReference type="PaxDb" id="3708-A0A078H8F9"/>
<accession>A0A078H8F9</accession>
<gene>
    <name evidence="2" type="primary">BnaCnng07300D</name>
    <name evidence="2" type="ORF">GSBRNA2T00055242001</name>
</gene>
<protein>
    <submittedName>
        <fullName evidence="2">BnaCnng07300D protein</fullName>
    </submittedName>
</protein>
<evidence type="ECO:0000313" key="2">
    <source>
        <dbReference type="EMBL" id="CDY33812.1"/>
    </source>
</evidence>
<sequence length="197" mass="22443">MEVGWQLYTNNRPRLFIFWTGNAYHTTGCYNLRCPGFVQTSRSIVMGGAISHVSVFGDKQYEITVHVWKDQKQGNWWLSLGPENLIVGYWPGELFTNLEYTENVQWVGEIVDSHSFGTDRETEMGSGHFPAEGFGKACYFRNLEIVGSNNFQPVQSLKTNVDSKYYDVNYLDTDGKWGVHFFYGGPGFSYTHSSLGN</sequence>
<dbReference type="InterPro" id="IPR004314">
    <property type="entry name" value="Neprosin"/>
</dbReference>
<dbReference type="STRING" id="3708.A0A078H8F9"/>
<dbReference type="Gene3D" id="3.90.1320.10">
    <property type="entry name" value="Outer-capsid protein sigma 3, large lobe"/>
    <property type="match status" value="1"/>
</dbReference>